<reference evidence="2 3" key="1">
    <citation type="submission" date="2020-12" db="EMBL/GenBank/DDBJ databases">
        <title>Microbacterium sp. HY060.</title>
        <authorList>
            <person name="Zhou J."/>
        </authorList>
    </citation>
    <scope>NUCLEOTIDE SEQUENCE [LARGE SCALE GENOMIC DNA]</scope>
    <source>
        <strain evidence="2 3">HY60</strain>
    </source>
</reference>
<feature type="region of interest" description="Disordered" evidence="1">
    <location>
        <begin position="106"/>
        <end position="131"/>
    </location>
</feature>
<dbReference type="RefSeq" id="WP_166991896.1">
    <property type="nucleotide sequence ID" value="NZ_CP061169.1"/>
</dbReference>
<dbReference type="SUPFAM" id="SSF52980">
    <property type="entry name" value="Restriction endonuclease-like"/>
    <property type="match status" value="1"/>
</dbReference>
<accession>A0ABX6YF56</accession>
<gene>
    <name evidence="2" type="ORF">HCR76_11395</name>
</gene>
<keyword evidence="3" id="KW-1185">Reference proteome</keyword>
<dbReference type="Proteomes" id="UP000662814">
    <property type="component" value="Chromosome"/>
</dbReference>
<dbReference type="InterPro" id="IPR011335">
    <property type="entry name" value="Restrct_endonuc-II-like"/>
</dbReference>
<evidence type="ECO:0000313" key="3">
    <source>
        <dbReference type="Proteomes" id="UP000662814"/>
    </source>
</evidence>
<sequence length="131" mass="15266">MSVMTPWFSELFAENLHTLGDDWWLNYNVVDEIGHWVKCVDLAYPEWRIAIEYQSAYHREAEQFARDVTALTELTRLGWYTVQLTSKHVFAYPRLTASTVKEAIDAQKQRPLHAPTRPELPKLPELPELPA</sequence>
<protein>
    <recommendedName>
        <fullName evidence="4">DUF559 domain-containing protein</fullName>
    </recommendedName>
</protein>
<dbReference type="Gene3D" id="3.40.960.10">
    <property type="entry name" value="VSR Endonuclease"/>
    <property type="match status" value="1"/>
</dbReference>
<organism evidence="2 3">
    <name type="scientific">Paramicrobacterium chengjingii</name>
    <dbReference type="NCBI Taxonomy" id="2769067"/>
    <lineage>
        <taxon>Bacteria</taxon>
        <taxon>Bacillati</taxon>
        <taxon>Actinomycetota</taxon>
        <taxon>Actinomycetes</taxon>
        <taxon>Micrococcales</taxon>
        <taxon>Microbacteriaceae</taxon>
        <taxon>Paramicrobacterium</taxon>
    </lineage>
</organism>
<evidence type="ECO:0008006" key="4">
    <source>
        <dbReference type="Google" id="ProtNLM"/>
    </source>
</evidence>
<dbReference type="EMBL" id="CP061169">
    <property type="protein sequence ID" value="QPZ37438.1"/>
    <property type="molecule type" value="Genomic_DNA"/>
</dbReference>
<evidence type="ECO:0000256" key="1">
    <source>
        <dbReference type="SAM" id="MobiDB-lite"/>
    </source>
</evidence>
<name>A0ABX6YF56_9MICO</name>
<proteinExistence type="predicted"/>
<evidence type="ECO:0000313" key="2">
    <source>
        <dbReference type="EMBL" id="QPZ37438.1"/>
    </source>
</evidence>